<evidence type="ECO:0000313" key="3">
    <source>
        <dbReference type="Proteomes" id="UP000029120"/>
    </source>
</evidence>
<dbReference type="GO" id="GO:0009506">
    <property type="term" value="C:plasmodesma"/>
    <property type="evidence" value="ECO:0007669"/>
    <property type="project" value="TreeGrafter"/>
</dbReference>
<dbReference type="GO" id="GO:0009926">
    <property type="term" value="P:auxin polar transport"/>
    <property type="evidence" value="ECO:0007669"/>
    <property type="project" value="TreeGrafter"/>
</dbReference>
<dbReference type="PANTHER" id="PTHR21725:SF1">
    <property type="entry name" value="E3 UBIQUITIN-PROTEIN LIGASE UBR4"/>
    <property type="match status" value="1"/>
</dbReference>
<feature type="compositionally biased region" description="Polar residues" evidence="1">
    <location>
        <begin position="128"/>
        <end position="139"/>
    </location>
</feature>
<sequence>MLDGCFCIFAEAKTQYYSVRDSWQFSNEVKNLYKRVEKSGGFENNVSYERSVKIVKSLSTIAEVALARSQNWQKYCLRHGDFLSFQLNGVFHSAEESVIQTLKLFNLSFYQGKDVSSSVQKAEASDLVTGSNRSGSQSVDSKKKKKGEDGHDSGLEKSYVDMEGVVDIFSAKGGDFLRQFIDFFLLESVRTEAKSVIYGLWHHGKYSLKETLLAALLQKVRYLPVYGQNIVEYTELVSLLLGKSPENNSKQAINELVDRCLNPEVIRCIF</sequence>
<proteinExistence type="predicted"/>
<dbReference type="PANTHER" id="PTHR21725">
    <property type="entry name" value="E3 UBIQUITIN-PROTEIN LIGASE UBR4"/>
    <property type="match status" value="1"/>
</dbReference>
<evidence type="ECO:0000256" key="1">
    <source>
        <dbReference type="SAM" id="MobiDB-lite"/>
    </source>
</evidence>
<dbReference type="EMBL" id="CM002871">
    <property type="protein sequence ID" value="KFK37600.1"/>
    <property type="molecule type" value="Genomic_DNA"/>
</dbReference>
<dbReference type="Proteomes" id="UP000029120">
    <property type="component" value="Chromosome 3"/>
</dbReference>
<name>A0A087H648_ARAAL</name>
<protein>
    <submittedName>
        <fullName evidence="2">Uncharacterized protein</fullName>
    </submittedName>
</protein>
<dbReference type="eggNOG" id="KOG1776">
    <property type="taxonomic scope" value="Eukaryota"/>
</dbReference>
<keyword evidence="3" id="KW-1185">Reference proteome</keyword>
<reference evidence="3" key="1">
    <citation type="journal article" date="2015" name="Nat. Plants">
        <title>Genome expansion of Arabis alpina linked with retrotransposition and reduced symmetric DNA methylation.</title>
        <authorList>
            <person name="Willing E.M."/>
            <person name="Rawat V."/>
            <person name="Mandakova T."/>
            <person name="Maumus F."/>
            <person name="James G.V."/>
            <person name="Nordstroem K.J."/>
            <person name="Becker C."/>
            <person name="Warthmann N."/>
            <person name="Chica C."/>
            <person name="Szarzynska B."/>
            <person name="Zytnicki M."/>
            <person name="Albani M.C."/>
            <person name="Kiefer C."/>
            <person name="Bergonzi S."/>
            <person name="Castaings L."/>
            <person name="Mateos J.L."/>
            <person name="Berns M.C."/>
            <person name="Bujdoso N."/>
            <person name="Piofczyk T."/>
            <person name="de Lorenzo L."/>
            <person name="Barrero-Sicilia C."/>
            <person name="Mateos I."/>
            <person name="Piednoel M."/>
            <person name="Hagmann J."/>
            <person name="Chen-Min-Tao R."/>
            <person name="Iglesias-Fernandez R."/>
            <person name="Schuster S.C."/>
            <person name="Alonso-Blanco C."/>
            <person name="Roudier F."/>
            <person name="Carbonero P."/>
            <person name="Paz-Ares J."/>
            <person name="Davis S.J."/>
            <person name="Pecinka A."/>
            <person name="Quesneville H."/>
            <person name="Colot V."/>
            <person name="Lysak M.A."/>
            <person name="Weigel D."/>
            <person name="Coupland G."/>
            <person name="Schneeberger K."/>
        </authorList>
    </citation>
    <scope>NUCLEOTIDE SEQUENCE [LARGE SCALE GENOMIC DNA]</scope>
    <source>
        <strain evidence="3">cv. Pajares</strain>
    </source>
</reference>
<dbReference type="InterPro" id="IPR045189">
    <property type="entry name" value="UBR4-like"/>
</dbReference>
<dbReference type="OrthoDB" id="30336at2759"/>
<evidence type="ECO:0000313" key="2">
    <source>
        <dbReference type="EMBL" id="KFK37600.1"/>
    </source>
</evidence>
<dbReference type="Gramene" id="KFK37600">
    <property type="protein sequence ID" value="KFK37600"/>
    <property type="gene ID" value="AALP_AA3G004200"/>
</dbReference>
<feature type="compositionally biased region" description="Basic and acidic residues" evidence="1">
    <location>
        <begin position="146"/>
        <end position="155"/>
    </location>
</feature>
<gene>
    <name evidence="2" type="ordered locus">AALP_Aa3g004200</name>
</gene>
<organism evidence="2 3">
    <name type="scientific">Arabis alpina</name>
    <name type="common">Alpine rock-cress</name>
    <dbReference type="NCBI Taxonomy" id="50452"/>
    <lineage>
        <taxon>Eukaryota</taxon>
        <taxon>Viridiplantae</taxon>
        <taxon>Streptophyta</taxon>
        <taxon>Embryophyta</taxon>
        <taxon>Tracheophyta</taxon>
        <taxon>Spermatophyta</taxon>
        <taxon>Magnoliopsida</taxon>
        <taxon>eudicotyledons</taxon>
        <taxon>Gunneridae</taxon>
        <taxon>Pentapetalae</taxon>
        <taxon>rosids</taxon>
        <taxon>malvids</taxon>
        <taxon>Brassicales</taxon>
        <taxon>Brassicaceae</taxon>
        <taxon>Arabideae</taxon>
        <taxon>Arabis</taxon>
    </lineage>
</organism>
<feature type="region of interest" description="Disordered" evidence="1">
    <location>
        <begin position="126"/>
        <end position="155"/>
    </location>
</feature>
<dbReference type="GO" id="GO:0005829">
    <property type="term" value="C:cytosol"/>
    <property type="evidence" value="ECO:0007669"/>
    <property type="project" value="TreeGrafter"/>
</dbReference>
<dbReference type="AlphaFoldDB" id="A0A087H648"/>
<accession>A0A087H648</accession>